<comment type="caution">
    <text evidence="1">The sequence shown here is derived from an EMBL/GenBank/DDBJ whole genome shotgun (WGS) entry which is preliminary data.</text>
</comment>
<dbReference type="InterPro" id="IPR022551">
    <property type="entry name" value="BrxC"/>
</dbReference>
<dbReference type="InterPro" id="IPR036249">
    <property type="entry name" value="Thioredoxin-like_sf"/>
</dbReference>
<accession>A0ABT5VKP4</accession>
<protein>
    <submittedName>
        <fullName evidence="1">Bacillithiol system redox-active protein YtxJ</fullName>
    </submittedName>
</protein>
<dbReference type="NCBIfam" id="TIGR04019">
    <property type="entry name" value="B_thiol_YtxJ"/>
    <property type="match status" value="1"/>
</dbReference>
<dbReference type="RefSeq" id="WP_275120468.1">
    <property type="nucleotide sequence ID" value="NZ_JAOTPO010000022.1"/>
</dbReference>
<dbReference type="Gene3D" id="3.40.30.10">
    <property type="entry name" value="Glutaredoxin"/>
    <property type="match status" value="1"/>
</dbReference>
<sequence length="107" mass="12196">MQKVNTTEEFTALLSEHSKLFLLKNSTTCPVSHEGYKEFSKFAEETDGAFFYLNVQEARPLSNDIADRFEVKHESPQALLFSEGKVVWNASHWNVTAAALKAEWDKI</sequence>
<keyword evidence="2" id="KW-1185">Reference proteome</keyword>
<dbReference type="Pfam" id="PF11009">
    <property type="entry name" value="BrxC"/>
    <property type="match status" value="1"/>
</dbReference>
<reference evidence="1" key="1">
    <citation type="submission" date="2024-05" db="EMBL/GenBank/DDBJ databases">
        <title>Alkalihalobacillus sp. strain MEB203 novel alkaliphilic bacterium from Lonar Lake, India.</title>
        <authorList>
            <person name="Joshi A."/>
            <person name="Thite S."/>
            <person name="Mengade P."/>
        </authorList>
    </citation>
    <scope>NUCLEOTIDE SEQUENCE</scope>
    <source>
        <strain evidence="1">MEB 203</strain>
    </source>
</reference>
<dbReference type="Proteomes" id="UP001148125">
    <property type="component" value="Unassembled WGS sequence"/>
</dbReference>
<dbReference type="SUPFAM" id="SSF52833">
    <property type="entry name" value="Thioredoxin-like"/>
    <property type="match status" value="1"/>
</dbReference>
<evidence type="ECO:0000313" key="1">
    <source>
        <dbReference type="EMBL" id="MDE5415877.1"/>
    </source>
</evidence>
<dbReference type="EMBL" id="JAOTPO010000022">
    <property type="protein sequence ID" value="MDE5415877.1"/>
    <property type="molecule type" value="Genomic_DNA"/>
</dbReference>
<gene>
    <name evidence="1" type="primary">ytxJ</name>
    <name evidence="1" type="ORF">N7Z68_21230</name>
</gene>
<name>A0ABT5VKP4_9BACI</name>
<evidence type="ECO:0000313" key="2">
    <source>
        <dbReference type="Proteomes" id="UP001148125"/>
    </source>
</evidence>
<organism evidence="1 2">
    <name type="scientific">Alkalihalobacterium chitinilyticum</name>
    <dbReference type="NCBI Taxonomy" id="2980103"/>
    <lineage>
        <taxon>Bacteria</taxon>
        <taxon>Bacillati</taxon>
        <taxon>Bacillota</taxon>
        <taxon>Bacilli</taxon>
        <taxon>Bacillales</taxon>
        <taxon>Bacillaceae</taxon>
        <taxon>Alkalihalobacterium</taxon>
    </lineage>
</organism>
<proteinExistence type="predicted"/>